<accession>A0A9P7S508</accession>
<reference evidence="1" key="1">
    <citation type="journal article" date="2021" name="Genome Biol. Evol.">
        <title>The assembled and annotated genome of the fairy-ring fungus Marasmius oreades.</title>
        <authorList>
            <person name="Hiltunen M."/>
            <person name="Ament-Velasquez S.L."/>
            <person name="Johannesson H."/>
        </authorList>
    </citation>
    <scope>NUCLEOTIDE SEQUENCE</scope>
    <source>
        <strain evidence="1">03SP1</strain>
    </source>
</reference>
<proteinExistence type="predicted"/>
<organism evidence="1 2">
    <name type="scientific">Marasmius oreades</name>
    <name type="common">fairy-ring Marasmius</name>
    <dbReference type="NCBI Taxonomy" id="181124"/>
    <lineage>
        <taxon>Eukaryota</taxon>
        <taxon>Fungi</taxon>
        <taxon>Dikarya</taxon>
        <taxon>Basidiomycota</taxon>
        <taxon>Agaricomycotina</taxon>
        <taxon>Agaricomycetes</taxon>
        <taxon>Agaricomycetidae</taxon>
        <taxon>Agaricales</taxon>
        <taxon>Marasmiineae</taxon>
        <taxon>Marasmiaceae</taxon>
        <taxon>Marasmius</taxon>
    </lineage>
</organism>
<evidence type="ECO:0000313" key="1">
    <source>
        <dbReference type="EMBL" id="KAG7095591.1"/>
    </source>
</evidence>
<sequence>MHLNRLKAATVLSKAQLDCVVYGGDALVFFYGLPVLLTDSLQLMVHEANLTAAGKAICSALNYSQVEVDEARDFKEVARYVPQGSTPTHAFKINKDTLLFTHNFPEQAYEKCEPLRIYIHASTVYHVNMNNSLRYSSHPKLPKNDFQCVYFLREEAYYDSILDTMFKPPSGSRHIKLLEILRSYLMNLISFTTTLSEGRIFVGQDLYAKKSRDPTSVKIHPYLLKRLACVRFDNRTYLIRAFVHGRLNGEESARERSELQGCLKLHGLAQGATKGQQRDPAPTSAVKSLTPFLVQRHGVLAVEWHPISCPPPNRIP</sequence>
<gene>
    <name evidence="1" type="ORF">E1B28_006321</name>
</gene>
<dbReference type="KEGG" id="more:E1B28_006321"/>
<dbReference type="EMBL" id="CM032183">
    <property type="protein sequence ID" value="KAG7095591.1"/>
    <property type="molecule type" value="Genomic_DNA"/>
</dbReference>
<dbReference type="GeneID" id="66075397"/>
<dbReference type="OrthoDB" id="2730545at2759"/>
<evidence type="ECO:0000313" key="2">
    <source>
        <dbReference type="Proteomes" id="UP001049176"/>
    </source>
</evidence>
<name>A0A9P7S508_9AGAR</name>
<dbReference type="AlphaFoldDB" id="A0A9P7S508"/>
<dbReference type="Proteomes" id="UP001049176">
    <property type="component" value="Chromosome 3"/>
</dbReference>
<comment type="caution">
    <text evidence="1">The sequence shown here is derived from an EMBL/GenBank/DDBJ whole genome shotgun (WGS) entry which is preliminary data.</text>
</comment>
<protein>
    <submittedName>
        <fullName evidence="1">Uncharacterized protein</fullName>
    </submittedName>
</protein>
<dbReference type="RefSeq" id="XP_043012061.1">
    <property type="nucleotide sequence ID" value="XM_043150970.1"/>
</dbReference>
<keyword evidence="2" id="KW-1185">Reference proteome</keyword>